<evidence type="ECO:0000256" key="1">
    <source>
        <dbReference type="SAM" id="Phobius"/>
    </source>
</evidence>
<feature type="transmembrane region" description="Helical" evidence="1">
    <location>
        <begin position="39"/>
        <end position="56"/>
    </location>
</feature>
<proteinExistence type="predicted"/>
<evidence type="ECO:0000313" key="3">
    <source>
        <dbReference type="Proteomes" id="UP000525389"/>
    </source>
</evidence>
<dbReference type="RefSeq" id="WP_184024598.1">
    <property type="nucleotide sequence ID" value="NZ_JACHFN010000001.1"/>
</dbReference>
<dbReference type="AlphaFoldDB" id="A0A7W8GCB6"/>
<comment type="caution">
    <text evidence="2">The sequence shown here is derived from an EMBL/GenBank/DDBJ whole genome shotgun (WGS) entry which is preliminary data.</text>
</comment>
<name>A0A7W8GCB6_9DEIO</name>
<dbReference type="Proteomes" id="UP000525389">
    <property type="component" value="Unassembled WGS sequence"/>
</dbReference>
<organism evidence="2 3">
    <name type="scientific">Deinococcus budaensis</name>
    <dbReference type="NCBI Taxonomy" id="1665626"/>
    <lineage>
        <taxon>Bacteria</taxon>
        <taxon>Thermotogati</taxon>
        <taxon>Deinococcota</taxon>
        <taxon>Deinococci</taxon>
        <taxon>Deinococcales</taxon>
        <taxon>Deinococcaceae</taxon>
        <taxon>Deinococcus</taxon>
    </lineage>
</organism>
<protein>
    <submittedName>
        <fullName evidence="2">Putative membrane protein</fullName>
    </submittedName>
</protein>
<evidence type="ECO:0000313" key="2">
    <source>
        <dbReference type="EMBL" id="MBB5232952.1"/>
    </source>
</evidence>
<feature type="transmembrane region" description="Helical" evidence="1">
    <location>
        <begin position="7"/>
        <end position="33"/>
    </location>
</feature>
<keyword evidence="1" id="KW-0472">Membrane</keyword>
<dbReference type="EMBL" id="JACHFN010000001">
    <property type="protein sequence ID" value="MBB5232952.1"/>
    <property type="molecule type" value="Genomic_DNA"/>
</dbReference>
<sequence>MQELASVLIHVLAHLGGLLLFFLGGLLLAYLGWASSQPIVIGLGAVLVLAGVVAVWRRRGNNQP</sequence>
<accession>A0A7W8GCB6</accession>
<gene>
    <name evidence="2" type="ORF">HNQ09_000369</name>
</gene>
<reference evidence="2 3" key="1">
    <citation type="submission" date="2020-08" db="EMBL/GenBank/DDBJ databases">
        <title>Genomic Encyclopedia of Type Strains, Phase IV (KMG-IV): sequencing the most valuable type-strain genomes for metagenomic binning, comparative biology and taxonomic classification.</title>
        <authorList>
            <person name="Goeker M."/>
        </authorList>
    </citation>
    <scope>NUCLEOTIDE SEQUENCE [LARGE SCALE GENOMIC DNA]</scope>
    <source>
        <strain evidence="2 3">DSM 101791</strain>
    </source>
</reference>
<keyword evidence="3" id="KW-1185">Reference proteome</keyword>
<keyword evidence="1" id="KW-0812">Transmembrane</keyword>
<keyword evidence="1" id="KW-1133">Transmembrane helix</keyword>